<gene>
    <name evidence="1" type="ORF">LTS18_003160</name>
</gene>
<accession>A0ACC3DCJ5</accession>
<evidence type="ECO:0000313" key="2">
    <source>
        <dbReference type="Proteomes" id="UP001186974"/>
    </source>
</evidence>
<proteinExistence type="predicted"/>
<organism evidence="1 2">
    <name type="scientific">Coniosporium uncinatum</name>
    <dbReference type="NCBI Taxonomy" id="93489"/>
    <lineage>
        <taxon>Eukaryota</taxon>
        <taxon>Fungi</taxon>
        <taxon>Dikarya</taxon>
        <taxon>Ascomycota</taxon>
        <taxon>Pezizomycotina</taxon>
        <taxon>Dothideomycetes</taxon>
        <taxon>Dothideomycetes incertae sedis</taxon>
        <taxon>Coniosporium</taxon>
    </lineage>
</organism>
<sequence>MSSNRKNPICLFLAIVSILSFFYVYTSFNLSFQPSTRRESDVNDDPLPSKVHLGIGFDLTPSYGTVAISLPNGSTCSIAKVSGSTAYHDTLARLALPSSQHLAPPYSSMQDQLSDLPRQQLRRARKSAGLSASDDVGALAEMITALRAEAEKYLNASITSAVATTPHLVALYDEDIADAFEHAALSSPEVWLFKHLVYSTSAAYAGNGLGLCENYATDPKGCYEEWNSRPSEVVMTVLYTQTALSVTLSSVKSAYYLWEPTYRYIIDFDLGSAATPDAETDREGWEEYWRKVQGKLVSIMEQFPRYAKPARVLLMGESAADDTFRRFLDSALKGVMEKSPRWEVGDEMFVGAKGAAEFAKRAPFEGPWHAGWNGSVAEEWARRFEAEDVGLRGPGMSGELK</sequence>
<dbReference type="Proteomes" id="UP001186974">
    <property type="component" value="Unassembled WGS sequence"/>
</dbReference>
<name>A0ACC3DCJ5_9PEZI</name>
<keyword evidence="2" id="KW-1185">Reference proteome</keyword>
<evidence type="ECO:0000313" key="1">
    <source>
        <dbReference type="EMBL" id="KAK3065286.1"/>
    </source>
</evidence>
<comment type="caution">
    <text evidence="1">The sequence shown here is derived from an EMBL/GenBank/DDBJ whole genome shotgun (WGS) entry which is preliminary data.</text>
</comment>
<protein>
    <submittedName>
        <fullName evidence="1">Uncharacterized protein</fullName>
    </submittedName>
</protein>
<reference evidence="1" key="1">
    <citation type="submission" date="2024-09" db="EMBL/GenBank/DDBJ databases">
        <title>Black Yeasts Isolated from many extreme environments.</title>
        <authorList>
            <person name="Coleine C."/>
            <person name="Stajich J.E."/>
            <person name="Selbmann L."/>
        </authorList>
    </citation>
    <scope>NUCLEOTIDE SEQUENCE</scope>
    <source>
        <strain evidence="1">CCFEE 5737</strain>
    </source>
</reference>
<dbReference type="EMBL" id="JAWDJW010006341">
    <property type="protein sequence ID" value="KAK3065286.1"/>
    <property type="molecule type" value="Genomic_DNA"/>
</dbReference>